<dbReference type="EMBL" id="JBFAEG010000067">
    <property type="protein sequence ID" value="MEU5714003.1"/>
    <property type="molecule type" value="Genomic_DNA"/>
</dbReference>
<evidence type="ECO:0000259" key="4">
    <source>
        <dbReference type="PROSITE" id="PS50043"/>
    </source>
</evidence>
<dbReference type="SUPFAM" id="SSF46894">
    <property type="entry name" value="C-terminal effector domain of the bipartite response regulators"/>
    <property type="match status" value="1"/>
</dbReference>
<organism evidence="5 6">
    <name type="scientific">Streptomyces flaveolus</name>
    <dbReference type="NCBI Taxonomy" id="67297"/>
    <lineage>
        <taxon>Bacteria</taxon>
        <taxon>Bacillati</taxon>
        <taxon>Actinomycetota</taxon>
        <taxon>Actinomycetes</taxon>
        <taxon>Kitasatosporales</taxon>
        <taxon>Streptomycetaceae</taxon>
        <taxon>Streptomyces</taxon>
    </lineage>
</organism>
<dbReference type="Gene3D" id="1.10.10.10">
    <property type="entry name" value="Winged helix-like DNA-binding domain superfamily/Winged helix DNA-binding domain"/>
    <property type="match status" value="1"/>
</dbReference>
<name>A0ABV3APX4_9ACTN</name>
<dbReference type="InterPro" id="IPR000792">
    <property type="entry name" value="Tscrpt_reg_LuxR_C"/>
</dbReference>
<comment type="caution">
    <text evidence="5">The sequence shown here is derived from an EMBL/GenBank/DDBJ whole genome shotgun (WGS) entry which is preliminary data.</text>
</comment>
<evidence type="ECO:0000256" key="2">
    <source>
        <dbReference type="ARBA" id="ARBA00023125"/>
    </source>
</evidence>
<dbReference type="PROSITE" id="PS50043">
    <property type="entry name" value="HTH_LUXR_2"/>
    <property type="match status" value="1"/>
</dbReference>
<gene>
    <name evidence="5" type="ORF">AB0H04_45695</name>
</gene>
<evidence type="ECO:0000256" key="3">
    <source>
        <dbReference type="ARBA" id="ARBA00023163"/>
    </source>
</evidence>
<proteinExistence type="predicted"/>
<dbReference type="InterPro" id="IPR036388">
    <property type="entry name" value="WH-like_DNA-bd_sf"/>
</dbReference>
<keyword evidence="2" id="KW-0238">DNA-binding</keyword>
<accession>A0ABV3APX4</accession>
<evidence type="ECO:0000313" key="6">
    <source>
        <dbReference type="Proteomes" id="UP001551011"/>
    </source>
</evidence>
<evidence type="ECO:0000313" key="5">
    <source>
        <dbReference type="EMBL" id="MEU5714003.1"/>
    </source>
</evidence>
<dbReference type="InterPro" id="IPR016032">
    <property type="entry name" value="Sig_transdc_resp-reg_C-effctor"/>
</dbReference>
<dbReference type="RefSeq" id="WP_053210633.1">
    <property type="nucleotide sequence ID" value="NZ_JBEXDP010000110.1"/>
</dbReference>
<feature type="domain" description="HTH luxR-type" evidence="4">
    <location>
        <begin position="9"/>
        <end position="74"/>
    </location>
</feature>
<protein>
    <submittedName>
        <fullName evidence="5">Helix-turn-helix transcriptional regulator</fullName>
    </submittedName>
</protein>
<dbReference type="Proteomes" id="UP001551011">
    <property type="component" value="Unassembled WGS sequence"/>
</dbReference>
<dbReference type="PANTHER" id="PTHR44688:SF16">
    <property type="entry name" value="DNA-BINDING TRANSCRIPTIONAL ACTIVATOR DEVR_DOSR"/>
    <property type="match status" value="1"/>
</dbReference>
<dbReference type="PRINTS" id="PR00038">
    <property type="entry name" value="HTHLUXR"/>
</dbReference>
<sequence>MGAKVRKRASVTPVVLTAKEVEIARLAQSGFTNPEIGARLFLSPHTVEWHLRKVFAELGTSSREEIGSMPLEGMPTTS</sequence>
<reference evidence="5 6" key="1">
    <citation type="submission" date="2024-06" db="EMBL/GenBank/DDBJ databases">
        <title>The Natural Products Discovery Center: Release of the First 8490 Sequenced Strains for Exploring Actinobacteria Biosynthetic Diversity.</title>
        <authorList>
            <person name="Kalkreuter E."/>
            <person name="Kautsar S.A."/>
            <person name="Yang D."/>
            <person name="Bader C.D."/>
            <person name="Teijaro C.N."/>
            <person name="Fluegel L."/>
            <person name="Davis C.M."/>
            <person name="Simpson J.R."/>
            <person name="Lauterbach L."/>
            <person name="Steele A.D."/>
            <person name="Gui C."/>
            <person name="Meng S."/>
            <person name="Li G."/>
            <person name="Viehrig K."/>
            <person name="Ye F."/>
            <person name="Su P."/>
            <person name="Kiefer A.F."/>
            <person name="Nichols A."/>
            <person name="Cepeda A.J."/>
            <person name="Yan W."/>
            <person name="Fan B."/>
            <person name="Jiang Y."/>
            <person name="Adhikari A."/>
            <person name="Zheng C.-J."/>
            <person name="Schuster L."/>
            <person name="Cowan T.M."/>
            <person name="Smanski M.J."/>
            <person name="Chevrette M.G."/>
            <person name="De Carvalho L.P.S."/>
            <person name="Shen B."/>
        </authorList>
    </citation>
    <scope>NUCLEOTIDE SEQUENCE [LARGE SCALE GENOMIC DNA]</scope>
    <source>
        <strain evidence="5 6">NPDC020594</strain>
    </source>
</reference>
<dbReference type="SMART" id="SM00421">
    <property type="entry name" value="HTH_LUXR"/>
    <property type="match status" value="1"/>
</dbReference>
<dbReference type="Pfam" id="PF00196">
    <property type="entry name" value="GerE"/>
    <property type="match status" value="1"/>
</dbReference>
<keyword evidence="3" id="KW-0804">Transcription</keyword>
<keyword evidence="1" id="KW-0805">Transcription regulation</keyword>
<dbReference type="CDD" id="cd06170">
    <property type="entry name" value="LuxR_C_like"/>
    <property type="match status" value="1"/>
</dbReference>
<evidence type="ECO:0000256" key="1">
    <source>
        <dbReference type="ARBA" id="ARBA00023015"/>
    </source>
</evidence>
<keyword evidence="6" id="KW-1185">Reference proteome</keyword>
<dbReference type="PANTHER" id="PTHR44688">
    <property type="entry name" value="DNA-BINDING TRANSCRIPTIONAL ACTIVATOR DEVR_DOSR"/>
    <property type="match status" value="1"/>
</dbReference>